<evidence type="ECO:0000313" key="1">
    <source>
        <dbReference type="EMBL" id="KKN28093.1"/>
    </source>
</evidence>
<sequence>MSPIRVNINILYHFFELFYPKFINDQQNVLDIVISDVDKKNKVLGLYLYRTKKVGIHETIETLPKDLIRSKYINFDRLDNFFNKLQAEIMKKTDVRISSIRLFKKGAIDLINKHCEDIRKISLHEFLNRIMDLIQILFEKDLFLIYPKPMFHNFFKGSIELLDKIRFKSVVNFLEKFLPEFKVSFLLGSGNIDIILLLQQRLLKSGKSELSIKILTPGELGIEIEDLNMKNNLKVIQDKLKTKHAYYLNQHDLISFISDLFELVIPIKIENLEFLTQKVLFGYRSFENHWDMVPRPIAYHNFVRFILRLIGFNLNLKKLSHWAIPNLFFSFVKLYFGLNSKILLIITDIRKHKKLKPSQKNYLKFVTEYNFLLEIENSTVSKVNIVNKEIIFPDRNVDSLDSIKVRISEKYGFISSIIVLDKFLLQNFIKNFIFNHSKLSPFLKLKTLKLFKKQKYLRIFPEVPPYQLIRKKRIFSFLRLILPIMIDKHEF</sequence>
<protein>
    <submittedName>
        <fullName evidence="1">Uncharacterized protein</fullName>
    </submittedName>
</protein>
<reference evidence="1" key="1">
    <citation type="journal article" date="2015" name="Nature">
        <title>Complex archaea that bridge the gap between prokaryotes and eukaryotes.</title>
        <authorList>
            <person name="Spang A."/>
            <person name="Saw J.H."/>
            <person name="Jorgensen S.L."/>
            <person name="Zaremba-Niedzwiedzka K."/>
            <person name="Martijn J."/>
            <person name="Lind A.E."/>
            <person name="van Eijk R."/>
            <person name="Schleper C."/>
            <person name="Guy L."/>
            <person name="Ettema T.J."/>
        </authorList>
    </citation>
    <scope>NUCLEOTIDE SEQUENCE</scope>
</reference>
<gene>
    <name evidence="1" type="ORF">LCGC14_0857830</name>
</gene>
<dbReference type="AlphaFoldDB" id="A0A0F9SFC9"/>
<organism evidence="1">
    <name type="scientific">marine sediment metagenome</name>
    <dbReference type="NCBI Taxonomy" id="412755"/>
    <lineage>
        <taxon>unclassified sequences</taxon>
        <taxon>metagenomes</taxon>
        <taxon>ecological metagenomes</taxon>
    </lineage>
</organism>
<dbReference type="EMBL" id="LAZR01002589">
    <property type="protein sequence ID" value="KKN28093.1"/>
    <property type="molecule type" value="Genomic_DNA"/>
</dbReference>
<name>A0A0F9SFC9_9ZZZZ</name>
<comment type="caution">
    <text evidence="1">The sequence shown here is derived from an EMBL/GenBank/DDBJ whole genome shotgun (WGS) entry which is preliminary data.</text>
</comment>
<proteinExistence type="predicted"/>
<accession>A0A0F9SFC9</accession>